<proteinExistence type="predicted"/>
<gene>
    <name evidence="1" type="ORF">IAB68_03790</name>
</gene>
<name>A0A9D1IPJ8_9FIRM</name>
<evidence type="ECO:0000313" key="1">
    <source>
        <dbReference type="EMBL" id="HIU40401.1"/>
    </source>
</evidence>
<comment type="caution">
    <text evidence="1">The sequence shown here is derived from an EMBL/GenBank/DDBJ whole genome shotgun (WGS) entry which is preliminary data.</text>
</comment>
<protein>
    <submittedName>
        <fullName evidence="1">Uncharacterized protein</fullName>
    </submittedName>
</protein>
<dbReference type="EMBL" id="DVMT01000038">
    <property type="protein sequence ID" value="HIU40401.1"/>
    <property type="molecule type" value="Genomic_DNA"/>
</dbReference>
<dbReference type="AlphaFoldDB" id="A0A9D1IPJ8"/>
<organism evidence="1 2">
    <name type="scientific">Candidatus Aphodocola excrementigallinarum</name>
    <dbReference type="NCBI Taxonomy" id="2840670"/>
    <lineage>
        <taxon>Bacteria</taxon>
        <taxon>Bacillati</taxon>
        <taxon>Bacillota</taxon>
        <taxon>Bacilli</taxon>
        <taxon>Candidatus Aphodocola</taxon>
    </lineage>
</organism>
<dbReference type="Proteomes" id="UP000824074">
    <property type="component" value="Unassembled WGS sequence"/>
</dbReference>
<sequence length="162" mass="18254">MENGVKYNNFPSDNLSPHKKRIDQIEKIIDALLDIRLTLSVEKLSSPFIKRSKLQSIVSNVKEKSKDDIISEEIDKVFDEYLNKESKIIPTGKDIWNNNSNVFKPGVEAVIDNAVKDLNDQKLSLEDMENATFTGDGNEKGVSLTKRDGHFKTSINDLDNAS</sequence>
<accession>A0A9D1IPJ8</accession>
<evidence type="ECO:0000313" key="2">
    <source>
        <dbReference type="Proteomes" id="UP000824074"/>
    </source>
</evidence>
<reference evidence="1" key="2">
    <citation type="journal article" date="2021" name="PeerJ">
        <title>Extensive microbial diversity within the chicken gut microbiome revealed by metagenomics and culture.</title>
        <authorList>
            <person name="Gilroy R."/>
            <person name="Ravi A."/>
            <person name="Getino M."/>
            <person name="Pursley I."/>
            <person name="Horton D.L."/>
            <person name="Alikhan N.F."/>
            <person name="Baker D."/>
            <person name="Gharbi K."/>
            <person name="Hall N."/>
            <person name="Watson M."/>
            <person name="Adriaenssens E.M."/>
            <person name="Foster-Nyarko E."/>
            <person name="Jarju S."/>
            <person name="Secka A."/>
            <person name="Antonio M."/>
            <person name="Oren A."/>
            <person name="Chaudhuri R.R."/>
            <person name="La Ragione R."/>
            <person name="Hildebrand F."/>
            <person name="Pallen M.J."/>
        </authorList>
    </citation>
    <scope>NUCLEOTIDE SEQUENCE</scope>
    <source>
        <strain evidence="1">CHK193-30670</strain>
    </source>
</reference>
<reference evidence="1" key="1">
    <citation type="submission" date="2020-10" db="EMBL/GenBank/DDBJ databases">
        <authorList>
            <person name="Gilroy R."/>
        </authorList>
    </citation>
    <scope>NUCLEOTIDE SEQUENCE</scope>
    <source>
        <strain evidence="1">CHK193-30670</strain>
    </source>
</reference>